<organism evidence="1 2">
    <name type="scientific">Sphingobacterium paludis</name>
    <dbReference type="NCBI Taxonomy" id="1476465"/>
    <lineage>
        <taxon>Bacteria</taxon>
        <taxon>Pseudomonadati</taxon>
        <taxon>Bacteroidota</taxon>
        <taxon>Sphingobacteriia</taxon>
        <taxon>Sphingobacteriales</taxon>
        <taxon>Sphingobacteriaceae</taxon>
        <taxon>Sphingobacterium</taxon>
    </lineage>
</organism>
<accession>A0A4R7CSN0</accession>
<evidence type="ECO:0000313" key="1">
    <source>
        <dbReference type="EMBL" id="TDS11007.1"/>
    </source>
</evidence>
<dbReference type="EMBL" id="SNZV01000008">
    <property type="protein sequence ID" value="TDS11007.1"/>
    <property type="molecule type" value="Genomic_DNA"/>
</dbReference>
<comment type="caution">
    <text evidence="1">The sequence shown here is derived from an EMBL/GenBank/DDBJ whole genome shotgun (WGS) entry which is preliminary data.</text>
</comment>
<name>A0A4R7CSN0_9SPHI</name>
<reference evidence="1 2" key="1">
    <citation type="submission" date="2019-03" db="EMBL/GenBank/DDBJ databases">
        <title>Genomic Encyclopedia of Type Strains, Phase III (KMG-III): the genomes of soil and plant-associated and newly described type strains.</title>
        <authorList>
            <person name="Whitman W."/>
        </authorList>
    </citation>
    <scope>NUCLEOTIDE SEQUENCE [LARGE SCALE GENOMIC DNA]</scope>
    <source>
        <strain evidence="1 2">CGMCC 1.12801</strain>
    </source>
</reference>
<sequence length="35" mass="4109">MFNPDKGLAPWIFVRTTYWAFVNSASKNVVQEFLM</sequence>
<evidence type="ECO:0000313" key="2">
    <source>
        <dbReference type="Proteomes" id="UP000294752"/>
    </source>
</evidence>
<dbReference type="Proteomes" id="UP000294752">
    <property type="component" value="Unassembled WGS sequence"/>
</dbReference>
<gene>
    <name evidence="1" type="ORF">B0I21_10864</name>
</gene>
<proteinExistence type="predicted"/>
<dbReference type="AlphaFoldDB" id="A0A4R7CSN0"/>
<keyword evidence="2" id="KW-1185">Reference proteome</keyword>
<protein>
    <submittedName>
        <fullName evidence="1">Uncharacterized protein</fullName>
    </submittedName>
</protein>